<feature type="signal peptide" evidence="12">
    <location>
        <begin position="1"/>
        <end position="25"/>
    </location>
</feature>
<name>A0A212QLJ8_RHOAC</name>
<dbReference type="InterPro" id="IPR037066">
    <property type="entry name" value="Plug_dom_sf"/>
</dbReference>
<evidence type="ECO:0000256" key="12">
    <source>
        <dbReference type="SAM" id="SignalP"/>
    </source>
</evidence>
<keyword evidence="5 12" id="KW-0732">Signal</keyword>
<evidence type="ECO:0000256" key="3">
    <source>
        <dbReference type="ARBA" id="ARBA00022452"/>
    </source>
</evidence>
<dbReference type="InterPro" id="IPR039426">
    <property type="entry name" value="TonB-dep_rcpt-like"/>
</dbReference>
<accession>A0A212QLJ8</accession>
<evidence type="ECO:0000256" key="11">
    <source>
        <dbReference type="RuleBase" id="RU003357"/>
    </source>
</evidence>
<dbReference type="GO" id="GO:0009279">
    <property type="term" value="C:cell outer membrane"/>
    <property type="evidence" value="ECO:0007669"/>
    <property type="project" value="UniProtKB-SubCell"/>
</dbReference>
<dbReference type="SUPFAM" id="SSF56935">
    <property type="entry name" value="Porins"/>
    <property type="match status" value="1"/>
</dbReference>
<dbReference type="GO" id="GO:0044718">
    <property type="term" value="P:siderophore transmembrane transport"/>
    <property type="evidence" value="ECO:0007669"/>
    <property type="project" value="TreeGrafter"/>
</dbReference>
<evidence type="ECO:0000256" key="2">
    <source>
        <dbReference type="ARBA" id="ARBA00022448"/>
    </source>
</evidence>
<dbReference type="PROSITE" id="PS52016">
    <property type="entry name" value="TONB_DEPENDENT_REC_3"/>
    <property type="match status" value="1"/>
</dbReference>
<evidence type="ECO:0000256" key="10">
    <source>
        <dbReference type="PROSITE-ProRule" id="PRU01360"/>
    </source>
</evidence>
<gene>
    <name evidence="15" type="ORF">SAMN06265338_101769</name>
</gene>
<dbReference type="InterPro" id="IPR000531">
    <property type="entry name" value="Beta-barrel_TonB"/>
</dbReference>
<evidence type="ECO:0000256" key="9">
    <source>
        <dbReference type="ARBA" id="ARBA00023237"/>
    </source>
</evidence>
<dbReference type="Gene3D" id="2.170.130.10">
    <property type="entry name" value="TonB-dependent receptor, plug domain"/>
    <property type="match status" value="1"/>
</dbReference>
<dbReference type="InterPro" id="IPR036942">
    <property type="entry name" value="Beta-barrel_TonB_sf"/>
</dbReference>
<keyword evidence="2 10" id="KW-0813">Transport</keyword>
<dbReference type="OrthoDB" id="9760333at2"/>
<dbReference type="EMBL" id="FYDG01000001">
    <property type="protein sequence ID" value="SNB60249.1"/>
    <property type="molecule type" value="Genomic_DNA"/>
</dbReference>
<comment type="subcellular location">
    <subcellularLocation>
        <location evidence="1 10">Cell outer membrane</location>
        <topology evidence="1 10">Multi-pass membrane protein</topology>
    </subcellularLocation>
</comment>
<dbReference type="GO" id="GO:0015344">
    <property type="term" value="F:siderophore uptake transmembrane transporter activity"/>
    <property type="evidence" value="ECO:0007669"/>
    <property type="project" value="TreeGrafter"/>
</dbReference>
<dbReference type="InterPro" id="IPR012910">
    <property type="entry name" value="Plug_dom"/>
</dbReference>
<evidence type="ECO:0000259" key="14">
    <source>
        <dbReference type="Pfam" id="PF07715"/>
    </source>
</evidence>
<feature type="domain" description="TonB-dependent receptor plug" evidence="14">
    <location>
        <begin position="57"/>
        <end position="162"/>
    </location>
</feature>
<evidence type="ECO:0000256" key="7">
    <source>
        <dbReference type="ARBA" id="ARBA00023136"/>
    </source>
</evidence>
<dbReference type="Pfam" id="PF00593">
    <property type="entry name" value="TonB_dep_Rec_b-barrel"/>
    <property type="match status" value="1"/>
</dbReference>
<dbReference type="PANTHER" id="PTHR30069">
    <property type="entry name" value="TONB-DEPENDENT OUTER MEMBRANE RECEPTOR"/>
    <property type="match status" value="1"/>
</dbReference>
<dbReference type="AlphaFoldDB" id="A0A212QLJ8"/>
<dbReference type="CDD" id="cd01347">
    <property type="entry name" value="ligand_gated_channel"/>
    <property type="match status" value="1"/>
</dbReference>
<dbReference type="Pfam" id="PF07715">
    <property type="entry name" value="Plug"/>
    <property type="match status" value="1"/>
</dbReference>
<reference evidence="16" key="1">
    <citation type="submission" date="2017-06" db="EMBL/GenBank/DDBJ databases">
        <authorList>
            <person name="Varghese N."/>
            <person name="Submissions S."/>
        </authorList>
    </citation>
    <scope>NUCLEOTIDE SEQUENCE [LARGE SCALE GENOMIC DNA]</scope>
    <source>
        <strain evidence="16">DSM 137</strain>
    </source>
</reference>
<feature type="chain" id="PRO_5012013182" evidence="12">
    <location>
        <begin position="26"/>
        <end position="676"/>
    </location>
</feature>
<evidence type="ECO:0000256" key="6">
    <source>
        <dbReference type="ARBA" id="ARBA00023077"/>
    </source>
</evidence>
<sequence>MVTLSKRRAALLAGGSLLFIVSTLAARAQQAPLDSQFVALGDIDVTATRTEQPLALSASAISVIPAAEVERRGATGLADALRGTPGLDIYSSGGVGTVTPVYLRGATAGQTLVMLDGVRINDPSGTDGFADLGMLNAANVERVEVLRGPQSALYGSDAMGGVINIITKQGDGAPHGSASVEGGSYGTVHSRVQESGSVGDWSWSFAVDALHADAPARYGYRVKGPLSYGYGVVAGPAPDVSEPTNKLGGSAQLRYRVNDDLVITGGFNGYDTGARFDNPGAFAPSDVYGGFNRLLSTLVQGYLRIDDDAFDKNLHSRLTVFGNNTHRDVWETEVFCTIAYPGDCKIGYEGGRYGAEYQGDVKLGAYGLLTFGGKTETETLRTTAQDQPGAADQVTLSARQTTNSLFAQHQFTVLDRLDISFGGRMDATGGVKIFNTWRTTAAYRLEETGTKLRGTVGTGAKAPSLYQRFSLYGDPDLRPEDSIGYDFGVDQKLFDDRLTLSATYFNSDYNNLINYGYAATCTASQIYGCYYNVGRSRIQGLELSAEAVVFPEELRARLSYTNMDARNLATGDVIARRPHNKGSAALIYTGVPRLELEGRVTVVGANPDTNFNNATYVTTPVVLPAYARIDVYANYKLDHGLSVFGRIENLTDARYQEIANYGGLGRSVYGGVKLDW</sequence>
<keyword evidence="4 10" id="KW-0812">Transmembrane</keyword>
<evidence type="ECO:0000256" key="1">
    <source>
        <dbReference type="ARBA" id="ARBA00004571"/>
    </source>
</evidence>
<keyword evidence="3 10" id="KW-1134">Transmembrane beta strand</keyword>
<dbReference type="RefSeq" id="WP_088519203.1">
    <property type="nucleotide sequence ID" value="NZ_FYDG01000001.1"/>
</dbReference>
<keyword evidence="16" id="KW-1185">Reference proteome</keyword>
<organism evidence="15 16">
    <name type="scientific">Rhodoblastus acidophilus</name>
    <name type="common">Rhodopseudomonas acidophila</name>
    <dbReference type="NCBI Taxonomy" id="1074"/>
    <lineage>
        <taxon>Bacteria</taxon>
        <taxon>Pseudomonadati</taxon>
        <taxon>Pseudomonadota</taxon>
        <taxon>Alphaproteobacteria</taxon>
        <taxon>Hyphomicrobiales</taxon>
        <taxon>Rhodoblastaceae</taxon>
        <taxon>Rhodoblastus</taxon>
    </lineage>
</organism>
<dbReference type="Gene3D" id="2.40.170.20">
    <property type="entry name" value="TonB-dependent receptor, beta-barrel domain"/>
    <property type="match status" value="1"/>
</dbReference>
<feature type="domain" description="TonB-dependent receptor-like beta-barrel" evidence="13">
    <location>
        <begin position="273"/>
        <end position="650"/>
    </location>
</feature>
<protein>
    <submittedName>
        <fullName evidence="15">Vitamin B12 transporter</fullName>
    </submittedName>
</protein>
<evidence type="ECO:0000256" key="4">
    <source>
        <dbReference type="ARBA" id="ARBA00022692"/>
    </source>
</evidence>
<evidence type="ECO:0000313" key="16">
    <source>
        <dbReference type="Proteomes" id="UP000198418"/>
    </source>
</evidence>
<evidence type="ECO:0000313" key="15">
    <source>
        <dbReference type="EMBL" id="SNB60249.1"/>
    </source>
</evidence>
<keyword evidence="7 10" id="KW-0472">Membrane</keyword>
<evidence type="ECO:0000259" key="13">
    <source>
        <dbReference type="Pfam" id="PF00593"/>
    </source>
</evidence>
<dbReference type="PANTHER" id="PTHR30069:SF29">
    <property type="entry name" value="HEMOGLOBIN AND HEMOGLOBIN-HAPTOGLOBIN-BINDING PROTEIN 1-RELATED"/>
    <property type="match status" value="1"/>
</dbReference>
<keyword evidence="6 11" id="KW-0798">TonB box</keyword>
<proteinExistence type="inferred from homology"/>
<comment type="similarity">
    <text evidence="10 11">Belongs to the TonB-dependent receptor family.</text>
</comment>
<dbReference type="Proteomes" id="UP000198418">
    <property type="component" value="Unassembled WGS sequence"/>
</dbReference>
<evidence type="ECO:0000256" key="8">
    <source>
        <dbReference type="ARBA" id="ARBA00023170"/>
    </source>
</evidence>
<keyword evidence="9 10" id="KW-0998">Cell outer membrane</keyword>
<keyword evidence="8" id="KW-0675">Receptor</keyword>
<evidence type="ECO:0000256" key="5">
    <source>
        <dbReference type="ARBA" id="ARBA00022729"/>
    </source>
</evidence>